<dbReference type="GO" id="GO:0008360">
    <property type="term" value="P:regulation of cell shape"/>
    <property type="evidence" value="ECO:0007669"/>
    <property type="project" value="UniProtKB-KW"/>
</dbReference>
<evidence type="ECO:0000259" key="12">
    <source>
        <dbReference type="Pfam" id="PF08245"/>
    </source>
</evidence>
<keyword evidence="9 10" id="KW-0961">Cell wall biogenesis/degradation</keyword>
<dbReference type="PROSITE" id="PS01011">
    <property type="entry name" value="FOLYLPOLYGLU_SYNT_1"/>
    <property type="match status" value="1"/>
</dbReference>
<dbReference type="Pfam" id="PF08245">
    <property type="entry name" value="Mur_ligase_M"/>
    <property type="match status" value="1"/>
</dbReference>
<dbReference type="Gene3D" id="3.40.50.720">
    <property type="entry name" value="NAD(P)-binding Rossmann-like Domain"/>
    <property type="match status" value="1"/>
</dbReference>
<dbReference type="Gene3D" id="3.90.190.20">
    <property type="entry name" value="Mur ligase, C-terminal domain"/>
    <property type="match status" value="1"/>
</dbReference>
<dbReference type="InterPro" id="IPR005762">
    <property type="entry name" value="MurD"/>
</dbReference>
<keyword evidence="9 10" id="KW-0573">Peptidoglycan synthesis</keyword>
<dbReference type="GO" id="GO:0009252">
    <property type="term" value="P:peptidoglycan biosynthetic process"/>
    <property type="evidence" value="ECO:0007669"/>
    <property type="project" value="UniProtKB-UniRule"/>
</dbReference>
<dbReference type="RefSeq" id="WP_167940792.1">
    <property type="nucleotide sequence ID" value="NZ_JAATJA010000001.1"/>
</dbReference>
<dbReference type="InterPro" id="IPR004101">
    <property type="entry name" value="Mur_ligase_C"/>
</dbReference>
<evidence type="ECO:0000256" key="10">
    <source>
        <dbReference type="RuleBase" id="RU003664"/>
    </source>
</evidence>
<dbReference type="Pfam" id="PF02875">
    <property type="entry name" value="Mur_ligase_C"/>
    <property type="match status" value="1"/>
</dbReference>
<dbReference type="InterPro" id="IPR036565">
    <property type="entry name" value="Mur-like_cat_sf"/>
</dbReference>
<dbReference type="SUPFAM" id="SSF53623">
    <property type="entry name" value="MurD-like peptide ligases, catalytic domain"/>
    <property type="match status" value="1"/>
</dbReference>
<dbReference type="InterPro" id="IPR018109">
    <property type="entry name" value="Folylpolyglutamate_synth_CS"/>
</dbReference>
<dbReference type="PANTHER" id="PTHR43692:SF1">
    <property type="entry name" value="UDP-N-ACETYLMURAMOYLALANINE--D-GLUTAMATE LIGASE"/>
    <property type="match status" value="1"/>
</dbReference>
<evidence type="ECO:0000256" key="5">
    <source>
        <dbReference type="ARBA" id="ARBA00022618"/>
    </source>
</evidence>
<evidence type="ECO:0000256" key="6">
    <source>
        <dbReference type="ARBA" id="ARBA00022741"/>
    </source>
</evidence>
<dbReference type="EMBL" id="JAATJA010000001">
    <property type="protein sequence ID" value="NJB67764.1"/>
    <property type="molecule type" value="Genomic_DNA"/>
</dbReference>
<dbReference type="GO" id="GO:0005524">
    <property type="term" value="F:ATP binding"/>
    <property type="evidence" value="ECO:0007669"/>
    <property type="project" value="UniProtKB-UniRule"/>
</dbReference>
<dbReference type="SUPFAM" id="SSF51984">
    <property type="entry name" value="MurCD N-terminal domain"/>
    <property type="match status" value="1"/>
</dbReference>
<accession>A0A846QRE0</accession>
<dbReference type="GO" id="GO:0051301">
    <property type="term" value="P:cell division"/>
    <property type="evidence" value="ECO:0007669"/>
    <property type="project" value="UniProtKB-KW"/>
</dbReference>
<dbReference type="HAMAP" id="MF_00639">
    <property type="entry name" value="MurD"/>
    <property type="match status" value="1"/>
</dbReference>
<sequence>MREELKGRLAGTAAAVVGAGRSGQGAALLLRALGANVRLLEAKAENVSADFAARATAEGIEIMTGPHLPEYFEGMDMVVLSPGVQAGKIRALFPIDAAPEVISELELSGRYAKGRVLAITGTNGKTTTTALCAHVLRHMGLRVFEGGNIGTPLADHVLSGDEADALVLEVSSFQAQNCTTFRPEVAVLLNLSVDHQDFHADMEEYLQAKLNLFARMEDEDLAVLPAEMRDDLESRHFTRARLHFFEATDRFECDRLPGAHNQANMEAAFQALTRFGVTERDMREALDTFVQHPHRLERVGETRGVLFINDSKATTVASLKAALEAFDRPILLLAGGKYKGGDLEALAPLLKRRVRAVCLFGDSREVFEKAWTGIVPLGWEPNMQRAVEWLMERAEQGDVMLLSPATASYDLYNNYKERGEDLRRIFRELS</sequence>
<dbReference type="NCBIfam" id="TIGR01087">
    <property type="entry name" value="murD"/>
    <property type="match status" value="1"/>
</dbReference>
<comment type="catalytic activity">
    <reaction evidence="9 10">
        <text>UDP-N-acetyl-alpha-D-muramoyl-L-alanine + D-glutamate + ATP = UDP-N-acetyl-alpha-D-muramoyl-L-alanyl-D-glutamate + ADP + phosphate + H(+)</text>
        <dbReference type="Rhea" id="RHEA:16429"/>
        <dbReference type="ChEBI" id="CHEBI:15378"/>
        <dbReference type="ChEBI" id="CHEBI:29986"/>
        <dbReference type="ChEBI" id="CHEBI:30616"/>
        <dbReference type="ChEBI" id="CHEBI:43474"/>
        <dbReference type="ChEBI" id="CHEBI:83898"/>
        <dbReference type="ChEBI" id="CHEBI:83900"/>
        <dbReference type="ChEBI" id="CHEBI:456216"/>
        <dbReference type="EC" id="6.3.2.9"/>
    </reaction>
</comment>
<organism evidence="13 14">
    <name type="scientific">Desulfobaculum xiamenense</name>
    <dbReference type="NCBI Taxonomy" id="995050"/>
    <lineage>
        <taxon>Bacteria</taxon>
        <taxon>Pseudomonadati</taxon>
        <taxon>Thermodesulfobacteriota</taxon>
        <taxon>Desulfovibrionia</taxon>
        <taxon>Desulfovibrionales</taxon>
        <taxon>Desulfovibrionaceae</taxon>
        <taxon>Desulfobaculum</taxon>
    </lineage>
</organism>
<evidence type="ECO:0000256" key="4">
    <source>
        <dbReference type="ARBA" id="ARBA00022598"/>
    </source>
</evidence>
<evidence type="ECO:0000256" key="3">
    <source>
        <dbReference type="ARBA" id="ARBA00022490"/>
    </source>
</evidence>
<dbReference type="GO" id="GO:0004326">
    <property type="term" value="F:tetrahydrofolylpolyglutamate synthase activity"/>
    <property type="evidence" value="ECO:0007669"/>
    <property type="project" value="InterPro"/>
</dbReference>
<keyword evidence="6 9" id="KW-0547">Nucleotide-binding</keyword>
<evidence type="ECO:0000256" key="7">
    <source>
        <dbReference type="ARBA" id="ARBA00022840"/>
    </source>
</evidence>
<comment type="subcellular location">
    <subcellularLocation>
        <location evidence="1 9 10">Cytoplasm</location>
    </subcellularLocation>
</comment>
<reference evidence="13 14" key="1">
    <citation type="submission" date="2020-03" db="EMBL/GenBank/DDBJ databases">
        <title>Genomic Encyclopedia of Type Strains, Phase IV (KMG-IV): sequencing the most valuable type-strain genomes for metagenomic binning, comparative biology and taxonomic classification.</title>
        <authorList>
            <person name="Goeker M."/>
        </authorList>
    </citation>
    <scope>NUCLEOTIDE SEQUENCE [LARGE SCALE GENOMIC DNA]</scope>
    <source>
        <strain evidence="13 14">DSM 24233</strain>
    </source>
</reference>
<protein>
    <recommendedName>
        <fullName evidence="9 10">UDP-N-acetylmuramoylalanine--D-glutamate ligase</fullName>
        <ecNumber evidence="9 10">6.3.2.9</ecNumber>
    </recommendedName>
    <alternativeName>
        <fullName evidence="9">D-glutamic acid-adding enzyme</fullName>
    </alternativeName>
    <alternativeName>
        <fullName evidence="9">UDP-N-acetylmuramoyl-L-alanyl-D-glutamate synthetase</fullName>
    </alternativeName>
</protein>
<evidence type="ECO:0000313" key="13">
    <source>
        <dbReference type="EMBL" id="NJB67764.1"/>
    </source>
</evidence>
<evidence type="ECO:0000256" key="1">
    <source>
        <dbReference type="ARBA" id="ARBA00004496"/>
    </source>
</evidence>
<proteinExistence type="inferred from homology"/>
<dbReference type="EC" id="6.3.2.9" evidence="9 10"/>
<comment type="pathway">
    <text evidence="2 9 10">Cell wall biogenesis; peptidoglycan biosynthesis.</text>
</comment>
<gene>
    <name evidence="9" type="primary">murD</name>
    <name evidence="13" type="ORF">GGQ74_001404</name>
</gene>
<keyword evidence="7 9" id="KW-0067">ATP-binding</keyword>
<dbReference type="GO" id="GO:0071555">
    <property type="term" value="P:cell wall organization"/>
    <property type="evidence" value="ECO:0007669"/>
    <property type="project" value="UniProtKB-KW"/>
</dbReference>
<keyword evidence="9 10" id="KW-0133">Cell shape</keyword>
<evidence type="ECO:0000256" key="8">
    <source>
        <dbReference type="ARBA" id="ARBA00023306"/>
    </source>
</evidence>
<comment type="similarity">
    <text evidence="9">Belongs to the MurCDEF family.</text>
</comment>
<feature type="domain" description="Mur ligase central" evidence="12">
    <location>
        <begin position="119"/>
        <end position="229"/>
    </location>
</feature>
<dbReference type="InterPro" id="IPR013221">
    <property type="entry name" value="Mur_ligase_cen"/>
</dbReference>
<keyword evidence="4 9" id="KW-0436">Ligase</keyword>
<keyword evidence="3 9" id="KW-0963">Cytoplasm</keyword>
<dbReference type="SUPFAM" id="SSF53244">
    <property type="entry name" value="MurD-like peptide ligases, peptide-binding domain"/>
    <property type="match status" value="1"/>
</dbReference>
<dbReference type="Proteomes" id="UP000580856">
    <property type="component" value="Unassembled WGS sequence"/>
</dbReference>
<feature type="binding site" evidence="9">
    <location>
        <begin position="121"/>
        <end position="127"/>
    </location>
    <ligand>
        <name>ATP</name>
        <dbReference type="ChEBI" id="CHEBI:30616"/>
    </ligand>
</feature>
<dbReference type="InterPro" id="IPR036615">
    <property type="entry name" value="Mur_ligase_C_dom_sf"/>
</dbReference>
<dbReference type="AlphaFoldDB" id="A0A846QRE0"/>
<dbReference type="GO" id="GO:0008764">
    <property type="term" value="F:UDP-N-acetylmuramoylalanine-D-glutamate ligase activity"/>
    <property type="evidence" value="ECO:0007669"/>
    <property type="project" value="UniProtKB-UniRule"/>
</dbReference>
<evidence type="ECO:0000259" key="11">
    <source>
        <dbReference type="Pfam" id="PF02875"/>
    </source>
</evidence>
<keyword evidence="14" id="KW-1185">Reference proteome</keyword>
<dbReference type="Gene3D" id="3.40.1190.10">
    <property type="entry name" value="Mur-like, catalytic domain"/>
    <property type="match status" value="1"/>
</dbReference>
<keyword evidence="5 9" id="KW-0132">Cell division</keyword>
<dbReference type="GO" id="GO:0005737">
    <property type="term" value="C:cytoplasm"/>
    <property type="evidence" value="ECO:0007669"/>
    <property type="project" value="UniProtKB-SubCell"/>
</dbReference>
<evidence type="ECO:0000256" key="2">
    <source>
        <dbReference type="ARBA" id="ARBA00004752"/>
    </source>
</evidence>
<comment type="caution">
    <text evidence="13">The sequence shown here is derived from an EMBL/GenBank/DDBJ whole genome shotgun (WGS) entry which is preliminary data.</text>
</comment>
<dbReference type="UniPathway" id="UPA00219"/>
<name>A0A846QRE0_9BACT</name>
<dbReference type="PANTHER" id="PTHR43692">
    <property type="entry name" value="UDP-N-ACETYLMURAMOYLALANINE--D-GLUTAMATE LIGASE"/>
    <property type="match status" value="1"/>
</dbReference>
<comment type="function">
    <text evidence="9 10">Cell wall formation. Catalyzes the addition of glutamate to the nucleotide precursor UDP-N-acetylmuramoyl-L-alanine (UMA).</text>
</comment>
<evidence type="ECO:0000256" key="9">
    <source>
        <dbReference type="HAMAP-Rule" id="MF_00639"/>
    </source>
</evidence>
<keyword evidence="8 9" id="KW-0131">Cell cycle</keyword>
<evidence type="ECO:0000313" key="14">
    <source>
        <dbReference type="Proteomes" id="UP000580856"/>
    </source>
</evidence>
<feature type="domain" description="Mur ligase C-terminal" evidence="11">
    <location>
        <begin position="294"/>
        <end position="405"/>
    </location>
</feature>